<organism evidence="6 7">
    <name type="scientific">Sarcoptes scabiei</name>
    <name type="common">Itch mite</name>
    <name type="synonym">Acarus scabiei</name>
    <dbReference type="NCBI Taxonomy" id="52283"/>
    <lineage>
        <taxon>Eukaryota</taxon>
        <taxon>Metazoa</taxon>
        <taxon>Ecdysozoa</taxon>
        <taxon>Arthropoda</taxon>
        <taxon>Chelicerata</taxon>
        <taxon>Arachnida</taxon>
        <taxon>Acari</taxon>
        <taxon>Acariformes</taxon>
        <taxon>Sarcoptiformes</taxon>
        <taxon>Astigmata</taxon>
        <taxon>Psoroptidia</taxon>
        <taxon>Sarcoptoidea</taxon>
        <taxon>Sarcoptidae</taxon>
        <taxon>Sarcoptinae</taxon>
        <taxon>Sarcoptes</taxon>
    </lineage>
</organism>
<accession>A0A132A142</accession>
<dbReference type="PANTHER" id="PTHR31501:SF7">
    <property type="entry name" value="CALCIUM RELEASE-ACTIVATED CALCIUM CHANNEL PROTEIN 1"/>
    <property type="match status" value="1"/>
</dbReference>
<keyword evidence="3" id="KW-0812">Transmembrane</keyword>
<reference evidence="6 7" key="1">
    <citation type="journal article" date="2015" name="Parasit. Vectors">
        <title>Draft genome of the scabies mite.</title>
        <authorList>
            <person name="Rider S.D.Jr."/>
            <person name="Morgan M.S."/>
            <person name="Arlian L.G."/>
        </authorList>
    </citation>
    <scope>NUCLEOTIDE SEQUENCE [LARGE SCALE GENOMIC DNA]</scope>
    <source>
        <strain evidence="6">Arlian Lab</strain>
    </source>
</reference>
<dbReference type="GO" id="GO:0015279">
    <property type="term" value="F:store-operated calcium channel activity"/>
    <property type="evidence" value="ECO:0007669"/>
    <property type="project" value="TreeGrafter"/>
</dbReference>
<proteinExistence type="inferred from homology"/>
<dbReference type="Pfam" id="PF07856">
    <property type="entry name" value="Orai-1"/>
    <property type="match status" value="1"/>
</dbReference>
<dbReference type="GO" id="GO:0002115">
    <property type="term" value="P:store-operated calcium entry"/>
    <property type="evidence" value="ECO:0007669"/>
    <property type="project" value="TreeGrafter"/>
</dbReference>
<dbReference type="Proteomes" id="UP000616769">
    <property type="component" value="Unassembled WGS sequence"/>
</dbReference>
<evidence type="ECO:0000313" key="6">
    <source>
        <dbReference type="EMBL" id="KPM04663.1"/>
    </source>
</evidence>
<evidence type="ECO:0000256" key="1">
    <source>
        <dbReference type="ARBA" id="ARBA00004141"/>
    </source>
</evidence>
<comment type="caution">
    <text evidence="6">The sequence shown here is derived from an EMBL/GenBank/DDBJ whole genome shotgun (WGS) entry which is preliminary data.</text>
</comment>
<dbReference type="PANTHER" id="PTHR31501">
    <property type="entry name" value="CALCIUM RELEASE-ACTIVATED CALCIUM CHANNEL PROTEIN 1"/>
    <property type="match status" value="1"/>
</dbReference>
<comment type="subcellular location">
    <subcellularLocation>
        <location evidence="1">Membrane</location>
        <topology evidence="1">Multi-pass membrane protein</topology>
    </subcellularLocation>
</comment>
<keyword evidence="4" id="KW-1133">Transmembrane helix</keyword>
<evidence type="ECO:0000256" key="5">
    <source>
        <dbReference type="ARBA" id="ARBA00023136"/>
    </source>
</evidence>
<name>A0A132A142_SARSC</name>
<keyword evidence="5" id="KW-0472">Membrane</keyword>
<evidence type="ECO:0000256" key="4">
    <source>
        <dbReference type="ARBA" id="ARBA00022989"/>
    </source>
</evidence>
<sequence>MSNANSNGYHLAILSLKRLQLARAKLKASSRTSALLSGFAMIAMVELQITSQVPAGLLITFTACTTLLVSIHMLALMISTCILPNLEAVASISSYEHGLIAVHESPHERLRFCIELAWSFSTVFGIFLFLIELAMLCWVKLWDIQSGKRAALMATIILIPIGIIFIGFAVHFYHALVTHKFERTKQNYQELEFLVNQLSNNDNHNTSNRNEIPLNEFHHRPSSPTISLPNHQKFTSDSSPRSTNDAIVSSI</sequence>
<evidence type="ECO:0000256" key="2">
    <source>
        <dbReference type="ARBA" id="ARBA00008062"/>
    </source>
</evidence>
<dbReference type="InterPro" id="IPR012446">
    <property type="entry name" value="CRAC_channel"/>
</dbReference>
<dbReference type="OrthoDB" id="61124at2759"/>
<dbReference type="VEuPathDB" id="VectorBase:SSCA006091"/>
<protein>
    <submittedName>
        <fullName evidence="6">Orai-1-like protein 1</fullName>
    </submittedName>
</protein>
<evidence type="ECO:0000313" key="7">
    <source>
        <dbReference type="Proteomes" id="UP000616769"/>
    </source>
</evidence>
<dbReference type="AlphaFoldDB" id="A0A132A142"/>
<dbReference type="InterPro" id="IPR038350">
    <property type="entry name" value="Orai_sf"/>
</dbReference>
<dbReference type="Gene3D" id="1.20.140.140">
    <property type="entry name" value="Calcium release-activated calcium channel protein Orai"/>
    <property type="match status" value="1"/>
</dbReference>
<dbReference type="GO" id="GO:0016020">
    <property type="term" value="C:membrane"/>
    <property type="evidence" value="ECO:0007669"/>
    <property type="project" value="UniProtKB-SubCell"/>
</dbReference>
<comment type="similarity">
    <text evidence="2">Belongs to the Orai family.</text>
</comment>
<gene>
    <name evidence="6" type="ORF">QR98_0031140</name>
</gene>
<dbReference type="EMBL" id="JXLN01009810">
    <property type="protein sequence ID" value="KPM04663.1"/>
    <property type="molecule type" value="Genomic_DNA"/>
</dbReference>
<evidence type="ECO:0000256" key="3">
    <source>
        <dbReference type="ARBA" id="ARBA00022692"/>
    </source>
</evidence>